<comment type="caution">
    <text evidence="1">The sequence shown here is derived from an EMBL/GenBank/DDBJ whole genome shotgun (WGS) entry which is preliminary data.</text>
</comment>
<dbReference type="EMBL" id="WPHG01000002">
    <property type="protein sequence ID" value="MVA97273.1"/>
    <property type="molecule type" value="Genomic_DNA"/>
</dbReference>
<dbReference type="AlphaFoldDB" id="A0A844QGX2"/>
<dbReference type="RefSeq" id="WP_156712249.1">
    <property type="nucleotide sequence ID" value="NZ_WPHG01000002.1"/>
</dbReference>
<accession>A0A844QGX2</accession>
<reference evidence="1 2" key="1">
    <citation type="submission" date="2019-12" db="EMBL/GenBank/DDBJ databases">
        <title>Nitratireductor arenosus sp. nov., Isolated from sea sand, Jeju island, South Korea.</title>
        <authorList>
            <person name="Kim W."/>
        </authorList>
    </citation>
    <scope>NUCLEOTIDE SEQUENCE [LARGE SCALE GENOMIC DNA]</scope>
    <source>
        <strain evidence="1 2">CAU 1489</strain>
    </source>
</reference>
<keyword evidence="2" id="KW-1185">Reference proteome</keyword>
<organism evidence="1 2">
    <name type="scientific">Nitratireductor arenosus</name>
    <dbReference type="NCBI Taxonomy" id="2682096"/>
    <lineage>
        <taxon>Bacteria</taxon>
        <taxon>Pseudomonadati</taxon>
        <taxon>Pseudomonadota</taxon>
        <taxon>Alphaproteobacteria</taxon>
        <taxon>Hyphomicrobiales</taxon>
        <taxon>Phyllobacteriaceae</taxon>
        <taxon>Nitratireductor</taxon>
    </lineage>
</organism>
<protein>
    <recommendedName>
        <fullName evidence="3">4Fe-4S ferredoxin-type domain-containing protein</fullName>
    </recommendedName>
</protein>
<evidence type="ECO:0008006" key="3">
    <source>
        <dbReference type="Google" id="ProtNLM"/>
    </source>
</evidence>
<evidence type="ECO:0000313" key="1">
    <source>
        <dbReference type="EMBL" id="MVA97273.1"/>
    </source>
</evidence>
<dbReference type="Proteomes" id="UP000463224">
    <property type="component" value="Unassembled WGS sequence"/>
</dbReference>
<name>A0A844QGX2_9HYPH</name>
<dbReference type="SUPFAM" id="SSF54862">
    <property type="entry name" value="4Fe-4S ferredoxins"/>
    <property type="match status" value="1"/>
</dbReference>
<sequence length="232" mass="24598">MAAATMPENLADALAAHGLMARGGFVFDDDEAAPAGPSGAAAGAVVLVGHAGSTIWPHFSRWLADQPANLADPLDCWSRETIGAIAGRFTARAVFPFEKPFLPFQRWAMRAEGLKPSPLGILIHPEYGLWHAYRGALLFETQVAEARPHALSHACDACAEKPCLFVCPADAVSSVRHDHAACLAHLRSGRGGACMGGGCLARLACPVGAGWRYDDAQQTFHMRTFAGAPVDR</sequence>
<evidence type="ECO:0000313" key="2">
    <source>
        <dbReference type="Proteomes" id="UP000463224"/>
    </source>
</evidence>
<gene>
    <name evidence="1" type="ORF">GN330_08435</name>
</gene>
<proteinExistence type="predicted"/>